<gene>
    <name evidence="1" type="ORF">Q3V37_25935</name>
</gene>
<dbReference type="KEGG" id="mprn:Q3V37_25935"/>
<reference evidence="1 2" key="1">
    <citation type="submission" date="2023-07" db="EMBL/GenBank/DDBJ databases">
        <title>Micromonospora profundi TRM 95458 converts glycerol to a new osmotic compound.</title>
        <authorList>
            <person name="Lu D."/>
        </authorList>
    </citation>
    <scope>NUCLEOTIDE SEQUENCE [LARGE SCALE GENOMIC DNA]</scope>
    <source>
        <strain evidence="1 2">TRM95458</strain>
    </source>
</reference>
<dbReference type="RefSeq" id="WP_306271984.1">
    <property type="nucleotide sequence ID" value="NZ_CP130472.1"/>
</dbReference>
<proteinExistence type="predicted"/>
<name>A0AAJ6KY42_9ACTN</name>
<protein>
    <submittedName>
        <fullName evidence="1">Uncharacterized protein</fullName>
    </submittedName>
</protein>
<evidence type="ECO:0000313" key="1">
    <source>
        <dbReference type="EMBL" id="WLS44789.1"/>
    </source>
</evidence>
<sequence length="88" mass="8963">MKSAQFTVIGLVLVVAGLWLGLAAVETAGGQDCGSPFKSNVASLEFSGALIKLGSAYSGSGYVDLEFRGAAAEIEISSTPQSRLQLGP</sequence>
<evidence type="ECO:0000313" key="2">
    <source>
        <dbReference type="Proteomes" id="UP001235874"/>
    </source>
</evidence>
<organism evidence="1 2">
    <name type="scientific">Micromonospora profundi</name>
    <dbReference type="NCBI Taxonomy" id="1420889"/>
    <lineage>
        <taxon>Bacteria</taxon>
        <taxon>Bacillati</taxon>
        <taxon>Actinomycetota</taxon>
        <taxon>Actinomycetes</taxon>
        <taxon>Micromonosporales</taxon>
        <taxon>Micromonosporaceae</taxon>
        <taxon>Micromonospora</taxon>
    </lineage>
</organism>
<dbReference type="Proteomes" id="UP001235874">
    <property type="component" value="Chromosome"/>
</dbReference>
<dbReference type="EMBL" id="CP130472">
    <property type="protein sequence ID" value="WLS44789.1"/>
    <property type="molecule type" value="Genomic_DNA"/>
</dbReference>
<accession>A0AAJ6KY42</accession>
<dbReference type="AlphaFoldDB" id="A0AAJ6KY42"/>
<keyword evidence="2" id="KW-1185">Reference proteome</keyword>